<dbReference type="Proteomes" id="UP001300502">
    <property type="component" value="Unassembled WGS sequence"/>
</dbReference>
<dbReference type="Pfam" id="PF01925">
    <property type="entry name" value="TauE"/>
    <property type="match status" value="2"/>
</dbReference>
<evidence type="ECO:0000256" key="3">
    <source>
        <dbReference type="ARBA" id="ARBA00022989"/>
    </source>
</evidence>
<keyword evidence="7" id="KW-1185">Reference proteome</keyword>
<dbReference type="PANTHER" id="PTHR43483:SF3">
    <property type="entry name" value="MEMBRANE TRANSPORTER PROTEIN HI_0806-RELATED"/>
    <property type="match status" value="1"/>
</dbReference>
<feature type="transmembrane region" description="Helical" evidence="5">
    <location>
        <begin position="206"/>
        <end position="232"/>
    </location>
</feature>
<dbReference type="EMBL" id="JANCYU010000020">
    <property type="protein sequence ID" value="KAK4523917.1"/>
    <property type="molecule type" value="Genomic_DNA"/>
</dbReference>
<feature type="transmembrane region" description="Helical" evidence="5">
    <location>
        <begin position="244"/>
        <end position="263"/>
    </location>
</feature>
<evidence type="ECO:0000256" key="2">
    <source>
        <dbReference type="ARBA" id="ARBA00022692"/>
    </source>
</evidence>
<evidence type="ECO:0008006" key="8">
    <source>
        <dbReference type="Google" id="ProtNLM"/>
    </source>
</evidence>
<name>A0AAV9I953_9RHOD</name>
<sequence length="322" mass="35065">MAAIFFCQACFRSFPMQHLFFNNAQKKTIFQGLKVNTSLLFGVKRKFHADSTSLWKSTNTVTCKLQPNFFNNLLMGFSAGCIASLVGAGGGVLLTPFFVTFYGLKQREAQGTSLVAVSFSSLVASLTYLFGRRVLLVPSMLITLTAIFTARVGAKATMKIENTSLRRYFGLLLILLSLFLPLRYHLQASLKSVSLPAQNKFSFLCVTLYMFAGTIAGFLSGLLGIGGGIILVPFLAGVLGVPQHFAQGTALFGMLVPSFSGSFVHWSQQNVDRKLLPGVIAGIIFGAFVGSNIALSVSERMLRIMCSIVFFLIGFRFFTASK</sequence>
<gene>
    <name evidence="6" type="ORF">GAYE_SCF00G1815</name>
</gene>
<feature type="transmembrane region" description="Helical" evidence="5">
    <location>
        <begin position="275"/>
        <end position="295"/>
    </location>
</feature>
<reference evidence="6 7" key="1">
    <citation type="submission" date="2022-07" db="EMBL/GenBank/DDBJ databases">
        <title>Genome-wide signatures of adaptation to extreme environments.</title>
        <authorList>
            <person name="Cho C.H."/>
            <person name="Yoon H.S."/>
        </authorList>
    </citation>
    <scope>NUCLEOTIDE SEQUENCE [LARGE SCALE GENOMIC DNA]</scope>
    <source>
        <strain evidence="6 7">108.79 E11</strain>
    </source>
</reference>
<proteinExistence type="predicted"/>
<feature type="transmembrane region" description="Helical" evidence="5">
    <location>
        <begin position="74"/>
        <end position="99"/>
    </location>
</feature>
<evidence type="ECO:0000313" key="7">
    <source>
        <dbReference type="Proteomes" id="UP001300502"/>
    </source>
</evidence>
<organism evidence="6 7">
    <name type="scientific">Galdieria yellowstonensis</name>
    <dbReference type="NCBI Taxonomy" id="3028027"/>
    <lineage>
        <taxon>Eukaryota</taxon>
        <taxon>Rhodophyta</taxon>
        <taxon>Bangiophyceae</taxon>
        <taxon>Galdieriales</taxon>
        <taxon>Galdieriaceae</taxon>
        <taxon>Galdieria</taxon>
    </lineage>
</organism>
<evidence type="ECO:0000313" key="6">
    <source>
        <dbReference type="EMBL" id="KAK4523917.1"/>
    </source>
</evidence>
<dbReference type="AlphaFoldDB" id="A0AAV9I953"/>
<feature type="transmembrane region" description="Helical" evidence="5">
    <location>
        <begin position="111"/>
        <end position="130"/>
    </location>
</feature>
<feature type="transmembrane region" description="Helical" evidence="5">
    <location>
        <begin position="168"/>
        <end position="186"/>
    </location>
</feature>
<keyword evidence="3 5" id="KW-1133">Transmembrane helix</keyword>
<evidence type="ECO:0000256" key="1">
    <source>
        <dbReference type="ARBA" id="ARBA00004141"/>
    </source>
</evidence>
<comment type="subcellular location">
    <subcellularLocation>
        <location evidence="1">Membrane</location>
        <topology evidence="1">Multi-pass membrane protein</topology>
    </subcellularLocation>
</comment>
<dbReference type="PANTHER" id="PTHR43483">
    <property type="entry name" value="MEMBRANE TRANSPORTER PROTEIN HI_0806-RELATED"/>
    <property type="match status" value="1"/>
</dbReference>
<comment type="caution">
    <text evidence="6">The sequence shown here is derived from an EMBL/GenBank/DDBJ whole genome shotgun (WGS) entry which is preliminary data.</text>
</comment>
<evidence type="ECO:0000256" key="4">
    <source>
        <dbReference type="ARBA" id="ARBA00023136"/>
    </source>
</evidence>
<dbReference type="InterPro" id="IPR002781">
    <property type="entry name" value="TM_pro_TauE-like"/>
</dbReference>
<feature type="transmembrane region" description="Helical" evidence="5">
    <location>
        <begin position="136"/>
        <end position="156"/>
    </location>
</feature>
<feature type="transmembrane region" description="Helical" evidence="5">
    <location>
        <begin position="302"/>
        <end position="319"/>
    </location>
</feature>
<evidence type="ECO:0000256" key="5">
    <source>
        <dbReference type="SAM" id="Phobius"/>
    </source>
</evidence>
<dbReference type="GO" id="GO:0016020">
    <property type="term" value="C:membrane"/>
    <property type="evidence" value="ECO:0007669"/>
    <property type="project" value="UniProtKB-SubCell"/>
</dbReference>
<protein>
    <recommendedName>
        <fullName evidence="8">Membrane transporter protein</fullName>
    </recommendedName>
</protein>
<accession>A0AAV9I953</accession>
<keyword evidence="2 5" id="KW-0812">Transmembrane</keyword>
<keyword evidence="4 5" id="KW-0472">Membrane</keyword>